<evidence type="ECO:0008006" key="10">
    <source>
        <dbReference type="Google" id="ProtNLM"/>
    </source>
</evidence>
<proteinExistence type="inferred from homology"/>
<keyword evidence="5" id="KW-0234">DNA repair</keyword>
<dbReference type="Pfam" id="PF14520">
    <property type="entry name" value="HHH_5"/>
    <property type="match status" value="1"/>
</dbReference>
<dbReference type="PROSITE" id="PS50151">
    <property type="entry name" value="UVR"/>
    <property type="match status" value="1"/>
</dbReference>
<dbReference type="GO" id="GO:0009380">
    <property type="term" value="C:excinuclease repair complex"/>
    <property type="evidence" value="ECO:0007669"/>
    <property type="project" value="InterPro"/>
</dbReference>
<dbReference type="PROSITE" id="PS50165">
    <property type="entry name" value="UVRC"/>
    <property type="match status" value="1"/>
</dbReference>
<dbReference type="PROSITE" id="PS50164">
    <property type="entry name" value="GIY_YIG"/>
    <property type="match status" value="1"/>
</dbReference>
<dbReference type="InterPro" id="IPR010994">
    <property type="entry name" value="RuvA_2-like"/>
</dbReference>
<dbReference type="InterPro" id="IPR050066">
    <property type="entry name" value="UvrABC_protein_C"/>
</dbReference>
<dbReference type="AlphaFoldDB" id="A0A381PP46"/>
<gene>
    <name evidence="9" type="ORF">METZ01_LOCUS20731</name>
</gene>
<evidence type="ECO:0000259" key="6">
    <source>
        <dbReference type="PROSITE" id="PS50151"/>
    </source>
</evidence>
<dbReference type="Pfam" id="PF01541">
    <property type="entry name" value="GIY-YIG"/>
    <property type="match status" value="1"/>
</dbReference>
<dbReference type="CDD" id="cd10434">
    <property type="entry name" value="GIY-YIG_UvrC_Cho"/>
    <property type="match status" value="1"/>
</dbReference>
<dbReference type="FunFam" id="3.40.1440.10:FF:000001">
    <property type="entry name" value="UvrABC system protein C"/>
    <property type="match status" value="1"/>
</dbReference>
<dbReference type="Gene3D" id="3.30.420.340">
    <property type="entry name" value="UvrC, RNAse H endonuclease domain"/>
    <property type="match status" value="1"/>
</dbReference>
<evidence type="ECO:0000256" key="3">
    <source>
        <dbReference type="ARBA" id="ARBA00022769"/>
    </source>
</evidence>
<dbReference type="EMBL" id="UINC01001024">
    <property type="protein sequence ID" value="SUZ67877.1"/>
    <property type="molecule type" value="Genomic_DNA"/>
</dbReference>
<dbReference type="InterPro" id="IPR047296">
    <property type="entry name" value="GIY-YIG_UvrC_Cho"/>
</dbReference>
<dbReference type="SUPFAM" id="SSF47781">
    <property type="entry name" value="RuvA domain 2-like"/>
    <property type="match status" value="1"/>
</dbReference>
<dbReference type="InterPro" id="IPR038476">
    <property type="entry name" value="UvrC_RNase_H_dom_sf"/>
</dbReference>
<dbReference type="SUPFAM" id="SSF82771">
    <property type="entry name" value="GIY-YIG endonuclease"/>
    <property type="match status" value="1"/>
</dbReference>
<evidence type="ECO:0000313" key="9">
    <source>
        <dbReference type="EMBL" id="SUZ67877.1"/>
    </source>
</evidence>
<dbReference type="InterPro" id="IPR035901">
    <property type="entry name" value="GIY-YIG_endonuc_sf"/>
</dbReference>
<dbReference type="Pfam" id="PF22920">
    <property type="entry name" value="UvrC_RNaseH"/>
    <property type="match status" value="1"/>
</dbReference>
<dbReference type="InterPro" id="IPR004791">
    <property type="entry name" value="UvrC"/>
</dbReference>
<evidence type="ECO:0000256" key="1">
    <source>
        <dbReference type="ARBA" id="ARBA00022490"/>
    </source>
</evidence>
<dbReference type="GO" id="GO:0006289">
    <property type="term" value="P:nucleotide-excision repair"/>
    <property type="evidence" value="ECO:0007669"/>
    <property type="project" value="InterPro"/>
</dbReference>
<protein>
    <recommendedName>
        <fullName evidence="10">GIY-YIG domain-containing protein</fullName>
    </recommendedName>
</protein>
<dbReference type="InterPro" id="IPR036876">
    <property type="entry name" value="UVR_dom_sf"/>
</dbReference>
<dbReference type="Gene3D" id="3.40.1440.10">
    <property type="entry name" value="GIY-YIG endonuclease"/>
    <property type="match status" value="1"/>
</dbReference>
<feature type="domain" description="UVR" evidence="6">
    <location>
        <begin position="203"/>
        <end position="238"/>
    </location>
</feature>
<evidence type="ECO:0000259" key="7">
    <source>
        <dbReference type="PROSITE" id="PS50164"/>
    </source>
</evidence>
<reference evidence="9" key="1">
    <citation type="submission" date="2018-05" db="EMBL/GenBank/DDBJ databases">
        <authorList>
            <person name="Lanie J.A."/>
            <person name="Ng W.-L."/>
            <person name="Kazmierczak K.M."/>
            <person name="Andrzejewski T.M."/>
            <person name="Davidsen T.M."/>
            <person name="Wayne K.J."/>
            <person name="Tettelin H."/>
            <person name="Glass J.I."/>
            <person name="Rusch D."/>
            <person name="Podicherti R."/>
            <person name="Tsui H.-C.T."/>
            <person name="Winkler M.E."/>
        </authorList>
    </citation>
    <scope>NUCLEOTIDE SEQUENCE</scope>
</reference>
<dbReference type="InterPro" id="IPR001943">
    <property type="entry name" value="UVR_dom"/>
</dbReference>
<feature type="domain" description="UvrC family homology region profile" evidence="8">
    <location>
        <begin position="327"/>
        <end position="467"/>
    </location>
</feature>
<dbReference type="PANTHER" id="PTHR30562:SF1">
    <property type="entry name" value="UVRABC SYSTEM PROTEIN C"/>
    <property type="match status" value="1"/>
</dbReference>
<keyword evidence="4" id="KW-0267">Excision nuclease</keyword>
<organism evidence="9">
    <name type="scientific">marine metagenome</name>
    <dbReference type="NCBI Taxonomy" id="408172"/>
    <lineage>
        <taxon>unclassified sequences</taxon>
        <taxon>metagenomes</taxon>
        <taxon>ecological metagenomes</taxon>
    </lineage>
</organism>
<dbReference type="PANTHER" id="PTHR30562">
    <property type="entry name" value="UVRC/OXIDOREDUCTASE"/>
    <property type="match status" value="1"/>
</dbReference>
<dbReference type="InterPro" id="IPR000305">
    <property type="entry name" value="GIY-YIG_endonuc"/>
</dbReference>
<name>A0A381PP46_9ZZZZ</name>
<evidence type="ECO:0000259" key="8">
    <source>
        <dbReference type="PROSITE" id="PS50165"/>
    </source>
</evidence>
<feature type="domain" description="GIY-YIG" evidence="7">
    <location>
        <begin position="11"/>
        <end position="89"/>
    </location>
</feature>
<sequence>MKENINKRIPKLPGIYKFINQQNKIIYVGKSKNLHNRVRSYFNKNQINRKVAKMVNEINQISYIISENEHDALLLENNLIKEIKPKYNILLRDDKTFPYIVISKEPYPKIYSSRKINPIKEEVFGPYTNVKGMKKTLSVINKLYKIRNCNLILNKNNIEKKKFKVCLEYHIGNCKGPCAGHQKEKDYIKDIQEIKSILLGKNHNLINNLKEKMKFYSDNLNFENAQKIKEKINTLESYNNKSIIVNHKLKNLDVFGIDKDNFNYYINYMKINNGIILSSETFKTKRKLEDESDSLRQIIFNVRKKYNTHQNNIITNLKLNYSEYDGMKIHYPKAGDKKKLINMSLKNVLFYKKNIINENKIKKSRTTNLLLEIKKKLNLKTIPSIIECFDVSNMQDSNIVASMVSFLNGKPNKKEYRKYKLKNINKSNDYESIKQIVYRRYKRMLKEKTSLPNLIIIDGGKGQLSSAIIALKKLNLYNKTNIIGIAKKLEEIYFPNDSIPILLNKKSEHLKFIQKVRNEAHRFAISYHKNLRSKNFIKSELDNIFGIGEKTKFKLLKKYTSIEKIKKIKFEYLAKEIGNKKAKSIIKYLKEKN</sequence>
<dbReference type="SMART" id="SM00465">
    <property type="entry name" value="GIYc"/>
    <property type="match status" value="1"/>
</dbReference>
<keyword evidence="1" id="KW-0963">Cytoplasm</keyword>
<evidence type="ECO:0000256" key="5">
    <source>
        <dbReference type="ARBA" id="ARBA00023204"/>
    </source>
</evidence>
<dbReference type="Pfam" id="PF02151">
    <property type="entry name" value="UVR"/>
    <property type="match status" value="1"/>
</dbReference>
<accession>A0A381PP46</accession>
<evidence type="ECO:0000256" key="4">
    <source>
        <dbReference type="ARBA" id="ARBA00022881"/>
    </source>
</evidence>
<dbReference type="HAMAP" id="MF_00203">
    <property type="entry name" value="UvrC"/>
    <property type="match status" value="1"/>
</dbReference>
<dbReference type="SUPFAM" id="SSF46600">
    <property type="entry name" value="C-terminal UvrC-binding domain of UvrB"/>
    <property type="match status" value="1"/>
</dbReference>
<dbReference type="Gene3D" id="1.10.150.20">
    <property type="entry name" value="5' to 3' exonuclease, C-terminal subdomain"/>
    <property type="match status" value="1"/>
</dbReference>
<dbReference type="InterPro" id="IPR001162">
    <property type="entry name" value="UvrC_RNase_H_dom"/>
</dbReference>
<dbReference type="Pfam" id="PF08459">
    <property type="entry name" value="UvrC_RNaseH_dom"/>
    <property type="match status" value="1"/>
</dbReference>
<keyword evidence="3" id="KW-0228">DNA excision</keyword>
<dbReference type="NCBIfam" id="TIGR00194">
    <property type="entry name" value="uvrC"/>
    <property type="match status" value="1"/>
</dbReference>
<keyword evidence="2" id="KW-0227">DNA damage</keyword>
<evidence type="ECO:0000256" key="2">
    <source>
        <dbReference type="ARBA" id="ARBA00022763"/>
    </source>
</evidence>
<dbReference type="GO" id="GO:0009381">
    <property type="term" value="F:excinuclease ABC activity"/>
    <property type="evidence" value="ECO:0007669"/>
    <property type="project" value="InterPro"/>
</dbReference>